<dbReference type="AlphaFoldDB" id="G3APK8"/>
<evidence type="ECO:0000256" key="1">
    <source>
        <dbReference type="ARBA" id="ARBA00022691"/>
    </source>
</evidence>
<dbReference type="Gene3D" id="2.70.160.11">
    <property type="entry name" value="Hnrnp arginine n-methyltransferase1"/>
    <property type="match status" value="1"/>
</dbReference>
<accession>G3APK8</accession>
<dbReference type="InParanoid" id="G3APK8"/>
<proteinExistence type="predicted"/>
<dbReference type="HOGENOM" id="CLU_010247_1_1_1"/>
<dbReference type="InterPro" id="IPR025799">
    <property type="entry name" value="Arg_MeTrfase"/>
</dbReference>
<dbReference type="STRING" id="619300.G3APK8"/>
<dbReference type="eggNOG" id="KOG0822">
    <property type="taxonomic scope" value="Eukaryota"/>
</dbReference>
<keyword evidence="4" id="KW-1185">Reference proteome</keyword>
<dbReference type="OrthoDB" id="1368803at2759"/>
<dbReference type="EMBL" id="GL996502">
    <property type="protein sequence ID" value="EGW32179.1"/>
    <property type="molecule type" value="Genomic_DNA"/>
</dbReference>
<dbReference type="GeneID" id="18873806"/>
<dbReference type="GO" id="GO:0005829">
    <property type="term" value="C:cytosol"/>
    <property type="evidence" value="ECO:0007669"/>
    <property type="project" value="TreeGrafter"/>
</dbReference>
<evidence type="ECO:0000313" key="3">
    <source>
        <dbReference type="EMBL" id="EGW32179.1"/>
    </source>
</evidence>
<dbReference type="GO" id="GO:0005634">
    <property type="term" value="C:nucleus"/>
    <property type="evidence" value="ECO:0007669"/>
    <property type="project" value="TreeGrafter"/>
</dbReference>
<dbReference type="Proteomes" id="UP000000709">
    <property type="component" value="Unassembled WGS sequence"/>
</dbReference>
<protein>
    <recommendedName>
        <fullName evidence="2">PRMT5 oligomerisation domain-containing protein</fullName>
    </recommendedName>
</protein>
<evidence type="ECO:0000313" key="4">
    <source>
        <dbReference type="Proteomes" id="UP000000709"/>
    </source>
</evidence>
<name>G3APK8_SPAPN</name>
<feature type="domain" description="PRMT5 oligomerisation" evidence="2">
    <location>
        <begin position="31"/>
        <end position="165"/>
    </location>
</feature>
<sequence length="179" mass="21073">MGSFGDNELCPEILAQFDKPRPDLIMIPSSYTSYIQPVYTPFKIKTISLIKLSNYYALGEEQQLWEWEHPGDFQPNRIAKLSFPNKKGYKVSGFLGWFTCTLYGHINIQIHSPSLSTYCKSWYPIYFPVHRTKVKPDHNIHLEFKRINNGENVWYEYTFHGKVYNENGVDYCMKLLDNQ</sequence>
<evidence type="ECO:0000259" key="2">
    <source>
        <dbReference type="Pfam" id="PF17286"/>
    </source>
</evidence>
<reference evidence="3 4" key="1">
    <citation type="journal article" date="2011" name="Proc. Natl. Acad. Sci. U.S.A.">
        <title>Comparative genomics of xylose-fermenting fungi for enhanced biofuel production.</title>
        <authorList>
            <person name="Wohlbach D.J."/>
            <person name="Kuo A."/>
            <person name="Sato T.K."/>
            <person name="Potts K.M."/>
            <person name="Salamov A.A."/>
            <person name="LaButti K.M."/>
            <person name="Sun H."/>
            <person name="Clum A."/>
            <person name="Pangilinan J.L."/>
            <person name="Lindquist E.A."/>
            <person name="Lucas S."/>
            <person name="Lapidus A."/>
            <person name="Jin M."/>
            <person name="Gunawan C."/>
            <person name="Balan V."/>
            <person name="Dale B.E."/>
            <person name="Jeffries T.W."/>
            <person name="Zinkel R."/>
            <person name="Barry K.W."/>
            <person name="Grigoriev I.V."/>
            <person name="Gasch A.P."/>
        </authorList>
    </citation>
    <scope>NUCLEOTIDE SEQUENCE [LARGE SCALE GENOMIC DNA]</scope>
    <source>
        <strain evidence="4">NRRL Y-27907 / 11-Y1</strain>
    </source>
</reference>
<dbReference type="PANTHER" id="PTHR10738:SF0">
    <property type="entry name" value="PROTEIN ARGININE N-METHYLTRANSFERASE 5"/>
    <property type="match status" value="1"/>
</dbReference>
<dbReference type="RefSeq" id="XP_007375455.1">
    <property type="nucleotide sequence ID" value="XM_007375393.1"/>
</dbReference>
<dbReference type="GO" id="GO:0006355">
    <property type="term" value="P:regulation of DNA-templated transcription"/>
    <property type="evidence" value="ECO:0007669"/>
    <property type="project" value="TreeGrafter"/>
</dbReference>
<dbReference type="PANTHER" id="PTHR10738">
    <property type="entry name" value="PROTEIN ARGININE N-METHYLTRANSFERASE 5"/>
    <property type="match status" value="1"/>
</dbReference>
<dbReference type="KEGG" id="spaa:SPAPADRAFT_61265"/>
<organism evidence="4">
    <name type="scientific">Spathaspora passalidarum (strain NRRL Y-27907 / 11-Y1)</name>
    <dbReference type="NCBI Taxonomy" id="619300"/>
    <lineage>
        <taxon>Eukaryota</taxon>
        <taxon>Fungi</taxon>
        <taxon>Dikarya</taxon>
        <taxon>Ascomycota</taxon>
        <taxon>Saccharomycotina</taxon>
        <taxon>Pichiomycetes</taxon>
        <taxon>Debaryomycetaceae</taxon>
        <taxon>Spathaspora</taxon>
    </lineage>
</organism>
<dbReference type="InterPro" id="IPR035248">
    <property type="entry name" value="PRMT5_C"/>
</dbReference>
<gene>
    <name evidence="3" type="ORF">SPAPADRAFT_61265</name>
</gene>
<keyword evidence="1" id="KW-0949">S-adenosyl-L-methionine</keyword>
<dbReference type="Pfam" id="PF17286">
    <property type="entry name" value="PRMT5_C"/>
    <property type="match status" value="1"/>
</dbReference>
<dbReference type="GO" id="GO:0016274">
    <property type="term" value="F:protein-arginine N-methyltransferase activity"/>
    <property type="evidence" value="ECO:0007669"/>
    <property type="project" value="InterPro"/>
</dbReference>